<dbReference type="RefSeq" id="WP_242331759.1">
    <property type="nucleotide sequence ID" value="NZ_CP071872.1"/>
</dbReference>
<keyword evidence="4" id="KW-1185">Reference proteome</keyword>
<organism evidence="3 4">
    <name type="scientific">Streptomyces formicae</name>
    <dbReference type="NCBI Taxonomy" id="1616117"/>
    <lineage>
        <taxon>Bacteria</taxon>
        <taxon>Bacillati</taxon>
        <taxon>Actinomycetota</taxon>
        <taxon>Actinomycetes</taxon>
        <taxon>Kitasatosporales</taxon>
        <taxon>Streptomycetaceae</taxon>
        <taxon>Streptomyces</taxon>
    </lineage>
</organism>
<feature type="coiled-coil region" evidence="1">
    <location>
        <begin position="718"/>
        <end position="745"/>
    </location>
</feature>
<gene>
    <name evidence="3" type="ORF">J4032_17390</name>
</gene>
<dbReference type="Proteomes" id="UP000828924">
    <property type="component" value="Chromosome"/>
</dbReference>
<keyword evidence="1" id="KW-0175">Coiled coil</keyword>
<evidence type="ECO:0000313" key="4">
    <source>
        <dbReference type="Proteomes" id="UP000828924"/>
    </source>
</evidence>
<sequence>MSPALKTAVKSAGTLAAAQAVKEGAPGRTDSLLEAVKRLQPSAGNQATARWLTSVVGESTAVAREPRRHPAAVSGGALAPASSAAGSMVPSSGMVLPGFGNMIPEYKGPSGGSAAARDHALMLWVRLRAHLEYLLKYGQQLQAESASLLGELHLAVPSEGKSQLYEKLKANEAALLENVEHVTDVQRLSDEAAEEFTEHVRLVGLPPSAGPDQADQVRLMLAEMDMSVAERKLMNSRSERARLERQIADLRQLLEAEVAGDEKAAHNLALDTAQSLLPDNAQEDAAVEALLSGSQQEYAEGLALPSSLRGASPQSMSQAAIEWFQGPSELERDLAPLTSRPGLYLESDGARDRGAPEELASRAQAWLTRQELRSGRQAVALLGRPAARILSGYGEPTLEPVGVTGEAPSQELVAARTSYGRVLRGEEPGAGSEVSAPGAEGLPGHGLEVREDALVRGVKRLRPLAGPMWVVSSAPGSLGTPDVAVASGQARYEGEEFTPWSEDAPYEAPFSRLESVLEHEAALQHFNNLVDQLHIRVGSTVMAGEVSRKTLKSLFSLLTGGVGRFSSTALSGLGSLSMDLTQLALMRGGVKSRTLGLLLGEIKDAPFAKAFEGVKALGEKLGEAAAAAQKELLCLLEKAPPQVREATETVTAKAGGIWSVIKAKARESFHFITSHLTGLWEKVKEAWNKLPAFKEIIEKTYGKVKDFITKNPHAGKVVRFLEKALANLQANVVDLAEKLAHQQSVTELLRGLVDSIDKALRETAPAVAFKLAVKKFNDWATHEGEQFFARFAGGKERFDEHLKSFIGRLYGLTARARDYAISRSLHEGSKSHSGRQITTEHAFLGFRDQSAAFDYALHRAGTEPGDRHMILMRVDLRDWSGRDLGPLLMRSPHHQGQDAMLLPGARLLISNTSVIDTPAGRMELIGAIEQVGDLDIRDQVTDPLGHLGWLAGAPEHGSTLAALGTDVLSVSTRATSFRELAKFVNRYYQGDVEKWVNQLLGDFATEIWQSFRDIHETNVRDRNPLGREVAGKAFRYLGFPEELAILAERLAAGDSLFHALHKVHEYQRTQTDLPFWRRSAAASVTALREMLEKKTEKRKRISRALYTATLIGGVMGLIELLIKAGPENIVDSVLGTKGPLGAGATAAIAHSVIPGTEGYNVVRRTHGAAAAVVGTTAARGTELTHSALQTLDTLAKQPVFDIAGQLLQYVPPWILSGLGTPGTAAFAYKELYAWLQSENVQRFVRLPHWAVRPVASAIGGLAAMAAYLPASFFPTQQTVSLSELGNVKGTP</sequence>
<accession>A0ABY3WRC3</accession>
<evidence type="ECO:0000256" key="1">
    <source>
        <dbReference type="SAM" id="Coils"/>
    </source>
</evidence>
<dbReference type="EMBL" id="CP071872">
    <property type="protein sequence ID" value="UNM13041.1"/>
    <property type="molecule type" value="Genomic_DNA"/>
</dbReference>
<evidence type="ECO:0000256" key="2">
    <source>
        <dbReference type="SAM" id="MobiDB-lite"/>
    </source>
</evidence>
<protein>
    <submittedName>
        <fullName evidence="3">Uncharacterized protein</fullName>
    </submittedName>
</protein>
<proteinExistence type="predicted"/>
<evidence type="ECO:0000313" key="3">
    <source>
        <dbReference type="EMBL" id="UNM13041.1"/>
    </source>
</evidence>
<feature type="region of interest" description="Disordered" evidence="2">
    <location>
        <begin position="424"/>
        <end position="445"/>
    </location>
</feature>
<feature type="coiled-coil region" evidence="1">
    <location>
        <begin position="226"/>
        <end position="260"/>
    </location>
</feature>
<reference evidence="3 4" key="1">
    <citation type="submission" date="2021-03" db="EMBL/GenBank/DDBJ databases">
        <title>Complete genome of Streptomyces formicae strain 1H-GS9 (DSM 100524).</title>
        <authorList>
            <person name="Atanasov K.E."/>
            <person name="Altabella T."/>
            <person name="Ferrer A."/>
        </authorList>
    </citation>
    <scope>NUCLEOTIDE SEQUENCE [LARGE SCALE GENOMIC DNA]</scope>
    <source>
        <strain evidence="3 4">1H-GS9</strain>
    </source>
</reference>
<name>A0ABY3WRC3_9ACTN</name>